<name>A0A059F4A1_9MICR</name>
<proteinExistence type="predicted"/>
<feature type="chain" id="PRO_5001571794" evidence="1">
    <location>
        <begin position="17"/>
        <end position="145"/>
    </location>
</feature>
<reference evidence="3" key="1">
    <citation type="submission" date="2013-02" db="EMBL/GenBank/DDBJ databases">
        <authorList>
            <consortium name="The Broad Institute Genome Sequencing Platform"/>
            <person name="Cuomo C."/>
            <person name="Becnel J."/>
            <person name="Sanscrainte N."/>
            <person name="Walker B."/>
            <person name="Young S.K."/>
            <person name="Zeng Q."/>
            <person name="Gargeya S."/>
            <person name="Fitzgerald M."/>
            <person name="Haas B."/>
            <person name="Abouelleil A."/>
            <person name="Alvarado L."/>
            <person name="Arachchi H.M."/>
            <person name="Berlin A.M."/>
            <person name="Chapman S.B."/>
            <person name="Dewar J."/>
            <person name="Goldberg J."/>
            <person name="Griggs A."/>
            <person name="Gujja S."/>
            <person name="Hansen M."/>
            <person name="Howarth C."/>
            <person name="Imamovic A."/>
            <person name="Larimer J."/>
            <person name="McCowan C."/>
            <person name="Murphy C."/>
            <person name="Neiman D."/>
            <person name="Pearson M."/>
            <person name="Priest M."/>
            <person name="Roberts A."/>
            <person name="Saif S."/>
            <person name="Shea T."/>
            <person name="Sisk P."/>
            <person name="Sykes S."/>
            <person name="Wortman J."/>
            <person name="Nusbaum C."/>
            <person name="Birren B."/>
        </authorList>
    </citation>
    <scope>NUCLEOTIDE SEQUENCE [LARGE SCALE GENOMIC DNA]</scope>
    <source>
        <strain evidence="3">PRA339</strain>
    </source>
</reference>
<organism evidence="2 3">
    <name type="scientific">Anncaliia algerae PRA339</name>
    <dbReference type="NCBI Taxonomy" id="1288291"/>
    <lineage>
        <taxon>Eukaryota</taxon>
        <taxon>Fungi</taxon>
        <taxon>Fungi incertae sedis</taxon>
        <taxon>Microsporidia</taxon>
        <taxon>Tubulinosematoidea</taxon>
        <taxon>Tubulinosematidae</taxon>
        <taxon>Anncaliia</taxon>
    </lineage>
</organism>
<dbReference type="HOGENOM" id="CLU_1626608_0_0_1"/>
<dbReference type="AlphaFoldDB" id="A0A059F4A1"/>
<evidence type="ECO:0000256" key="1">
    <source>
        <dbReference type="SAM" id="SignalP"/>
    </source>
</evidence>
<gene>
    <name evidence="2" type="ORF">H312_00575</name>
</gene>
<accession>A0A059F4A1</accession>
<dbReference type="VEuPathDB" id="MicrosporidiaDB:H312_00575"/>
<evidence type="ECO:0000313" key="3">
    <source>
        <dbReference type="Proteomes" id="UP000030655"/>
    </source>
</evidence>
<feature type="non-terminal residue" evidence="2">
    <location>
        <position position="145"/>
    </location>
</feature>
<evidence type="ECO:0000313" key="2">
    <source>
        <dbReference type="EMBL" id="KCZ81932.1"/>
    </source>
</evidence>
<reference evidence="2 3" key="2">
    <citation type="submission" date="2014-03" db="EMBL/GenBank/DDBJ databases">
        <title>The Genome Sequence of Anncaliia algerae insect isolate PRA339.</title>
        <authorList>
            <consortium name="The Broad Institute Genome Sequencing Platform"/>
            <consortium name="The Broad Institute Genome Sequencing Center for Infectious Disease"/>
            <person name="Cuomo C."/>
            <person name="Becnel J."/>
            <person name="Sanscrainte N."/>
            <person name="Walker B."/>
            <person name="Young S.K."/>
            <person name="Zeng Q."/>
            <person name="Gargeya S."/>
            <person name="Fitzgerald M."/>
            <person name="Haas B."/>
            <person name="Abouelleil A."/>
            <person name="Alvarado L."/>
            <person name="Arachchi H.M."/>
            <person name="Berlin A.M."/>
            <person name="Chapman S.B."/>
            <person name="Dewar J."/>
            <person name="Goldberg J."/>
            <person name="Griggs A."/>
            <person name="Gujja S."/>
            <person name="Hansen M."/>
            <person name="Howarth C."/>
            <person name="Imamovic A."/>
            <person name="Larimer J."/>
            <person name="McCowan C."/>
            <person name="Murphy C."/>
            <person name="Neiman D."/>
            <person name="Pearson M."/>
            <person name="Priest M."/>
            <person name="Roberts A."/>
            <person name="Saif S."/>
            <person name="Shea T."/>
            <person name="Sisk P."/>
            <person name="Sykes S."/>
            <person name="Wortman J."/>
            <person name="Nusbaum C."/>
            <person name="Birren B."/>
        </authorList>
    </citation>
    <scope>NUCLEOTIDE SEQUENCE [LARGE SCALE GENOMIC DNA]</scope>
    <source>
        <strain evidence="2 3">PRA339</strain>
    </source>
</reference>
<feature type="signal peptide" evidence="1">
    <location>
        <begin position="1"/>
        <end position="16"/>
    </location>
</feature>
<dbReference type="Proteomes" id="UP000030655">
    <property type="component" value="Unassembled WGS sequence"/>
</dbReference>
<keyword evidence="3" id="KW-1185">Reference proteome</keyword>
<keyword evidence="1" id="KW-0732">Signal</keyword>
<dbReference type="EMBL" id="KK365134">
    <property type="protein sequence ID" value="KCZ81932.1"/>
    <property type="molecule type" value="Genomic_DNA"/>
</dbReference>
<protein>
    <submittedName>
        <fullName evidence="2">Uncharacterized protein</fullName>
    </submittedName>
</protein>
<sequence length="145" mass="17442">MPMLFFALLNIFSCDFDFIINSVAIKTILKWSNDSITDVERTNAKIFLEKFTEIFKEHNNGNIEAFDSDQKGFDLYKRYFEDEFIPLDIKKNIFLLYFNFKSLLERRFIPQNTKLINHKTMKWELSTLLKCEVLENYHDIEKTFV</sequence>